<organism evidence="1 2">
    <name type="scientific">Pararge aegeria aegeria</name>
    <dbReference type="NCBI Taxonomy" id="348720"/>
    <lineage>
        <taxon>Eukaryota</taxon>
        <taxon>Metazoa</taxon>
        <taxon>Ecdysozoa</taxon>
        <taxon>Arthropoda</taxon>
        <taxon>Hexapoda</taxon>
        <taxon>Insecta</taxon>
        <taxon>Pterygota</taxon>
        <taxon>Neoptera</taxon>
        <taxon>Endopterygota</taxon>
        <taxon>Lepidoptera</taxon>
        <taxon>Glossata</taxon>
        <taxon>Ditrysia</taxon>
        <taxon>Papilionoidea</taxon>
        <taxon>Nymphalidae</taxon>
        <taxon>Satyrinae</taxon>
        <taxon>Satyrini</taxon>
        <taxon>Parargina</taxon>
        <taxon>Pararge</taxon>
    </lineage>
</organism>
<gene>
    <name evidence="1" type="primary">jg19485</name>
    <name evidence="1" type="ORF">PAEG_LOCUS10138</name>
</gene>
<dbReference type="OrthoDB" id="7429670at2759"/>
<evidence type="ECO:0000313" key="2">
    <source>
        <dbReference type="Proteomes" id="UP000838756"/>
    </source>
</evidence>
<protein>
    <submittedName>
        <fullName evidence="1">Jg19485 protein</fullName>
    </submittedName>
</protein>
<dbReference type="EMBL" id="CAKXAJ010024851">
    <property type="protein sequence ID" value="CAH2231668.1"/>
    <property type="molecule type" value="Genomic_DNA"/>
</dbReference>
<evidence type="ECO:0000313" key="1">
    <source>
        <dbReference type="EMBL" id="CAH2231668.1"/>
    </source>
</evidence>
<keyword evidence="2" id="KW-1185">Reference proteome</keyword>
<sequence length="74" mass="8384">MKEHIVTFYLDLHVFQCANLRPLMSCPTTRRMLLPELRILSQKDAIRALITAKKSGNSASANIPDALQYLGRIE</sequence>
<comment type="caution">
    <text evidence="1">The sequence shown here is derived from an EMBL/GenBank/DDBJ whole genome shotgun (WGS) entry which is preliminary data.</text>
</comment>
<reference evidence="1" key="1">
    <citation type="submission" date="2022-03" db="EMBL/GenBank/DDBJ databases">
        <authorList>
            <person name="Lindestad O."/>
        </authorList>
    </citation>
    <scope>NUCLEOTIDE SEQUENCE</scope>
</reference>
<dbReference type="Proteomes" id="UP000838756">
    <property type="component" value="Unassembled WGS sequence"/>
</dbReference>
<accession>A0A8S4R5J1</accession>
<proteinExistence type="predicted"/>
<dbReference type="AlphaFoldDB" id="A0A8S4R5J1"/>
<name>A0A8S4R5J1_9NEOP</name>